<dbReference type="AlphaFoldDB" id="A0A402BKR2"/>
<keyword evidence="3" id="KW-1185">Reference proteome</keyword>
<evidence type="ECO:0000259" key="1">
    <source>
        <dbReference type="Pfam" id="PF13426"/>
    </source>
</evidence>
<accession>A0A402BKR2</accession>
<gene>
    <name evidence="2" type="ORF">KDA_74290</name>
</gene>
<dbReference type="InterPro" id="IPR000014">
    <property type="entry name" value="PAS"/>
</dbReference>
<comment type="caution">
    <text evidence="2">The sequence shown here is derived from an EMBL/GenBank/DDBJ whole genome shotgun (WGS) entry which is preliminary data.</text>
</comment>
<dbReference type="Proteomes" id="UP000287171">
    <property type="component" value="Unassembled WGS sequence"/>
</dbReference>
<dbReference type="InterPro" id="IPR035965">
    <property type="entry name" value="PAS-like_dom_sf"/>
</dbReference>
<evidence type="ECO:0000313" key="2">
    <source>
        <dbReference type="EMBL" id="GCE31945.1"/>
    </source>
</evidence>
<reference evidence="3" key="1">
    <citation type="submission" date="2018-12" db="EMBL/GenBank/DDBJ databases">
        <title>Tengunoibacter tsumagoiensis gen. nov., sp. nov., Dictyobacter kobayashii sp. nov., D. alpinus sp. nov., and D. joshuensis sp. nov. and description of Dictyobacteraceae fam. nov. within the order Ktedonobacterales isolated from Tengu-no-mugimeshi.</title>
        <authorList>
            <person name="Wang C.M."/>
            <person name="Zheng Y."/>
            <person name="Sakai Y."/>
            <person name="Toyoda A."/>
            <person name="Minakuchi Y."/>
            <person name="Abe K."/>
            <person name="Yokota A."/>
            <person name="Yabe S."/>
        </authorList>
    </citation>
    <scope>NUCLEOTIDE SEQUENCE [LARGE SCALE GENOMIC DNA]</scope>
    <source>
        <strain evidence="3">Uno16</strain>
    </source>
</reference>
<name>A0A402BKR2_9CHLR</name>
<dbReference type="CDD" id="cd00130">
    <property type="entry name" value="PAS"/>
    <property type="match status" value="1"/>
</dbReference>
<protein>
    <recommendedName>
        <fullName evidence="1">PAS domain-containing protein</fullName>
    </recommendedName>
</protein>
<sequence>MRFSKEGTIVEANDKFLSLIKATREELTTTGLHLRDLTPSEYQAKDQHSREELFTTGRYLPFEKIYYTREGTQVPVLVGGFLCTRNMPRLR</sequence>
<dbReference type="RefSeq" id="WP_126631842.1">
    <property type="nucleotide sequence ID" value="NZ_BIFT01000002.1"/>
</dbReference>
<evidence type="ECO:0000313" key="3">
    <source>
        <dbReference type="Proteomes" id="UP000287171"/>
    </source>
</evidence>
<organism evidence="2 3">
    <name type="scientific">Dictyobacter alpinus</name>
    <dbReference type="NCBI Taxonomy" id="2014873"/>
    <lineage>
        <taxon>Bacteria</taxon>
        <taxon>Bacillati</taxon>
        <taxon>Chloroflexota</taxon>
        <taxon>Ktedonobacteria</taxon>
        <taxon>Ktedonobacterales</taxon>
        <taxon>Dictyobacteraceae</taxon>
        <taxon>Dictyobacter</taxon>
    </lineage>
</organism>
<dbReference type="Gene3D" id="3.30.450.20">
    <property type="entry name" value="PAS domain"/>
    <property type="match status" value="1"/>
</dbReference>
<dbReference type="Pfam" id="PF13426">
    <property type="entry name" value="PAS_9"/>
    <property type="match status" value="1"/>
</dbReference>
<feature type="domain" description="PAS" evidence="1">
    <location>
        <begin position="5"/>
        <end position="79"/>
    </location>
</feature>
<dbReference type="OrthoDB" id="9789238at2"/>
<dbReference type="SUPFAM" id="SSF55785">
    <property type="entry name" value="PYP-like sensor domain (PAS domain)"/>
    <property type="match status" value="1"/>
</dbReference>
<proteinExistence type="predicted"/>
<dbReference type="EMBL" id="BIFT01000002">
    <property type="protein sequence ID" value="GCE31945.1"/>
    <property type="molecule type" value="Genomic_DNA"/>
</dbReference>